<feature type="region of interest" description="Disordered" evidence="4">
    <location>
        <begin position="307"/>
        <end position="332"/>
    </location>
</feature>
<proteinExistence type="predicted"/>
<dbReference type="EC" id="2.4.99.16" evidence="2"/>
<dbReference type="Gene3D" id="1.20.58.80">
    <property type="entry name" value="Phosphotransferase system, lactose/cellobiose-type IIA subunit"/>
    <property type="match status" value="1"/>
</dbReference>
<dbReference type="PANTHER" id="PTHR47786">
    <property type="entry name" value="ALPHA-1,4-GLUCAN:MALTOSE-1-PHOSPHATE MALTOSYLTRANSFERASE"/>
    <property type="match status" value="1"/>
</dbReference>
<dbReference type="InterPro" id="IPR021828">
    <property type="entry name" value="GlgE_dom_N/S"/>
</dbReference>
<gene>
    <name evidence="6" type="ORF">GA0061098_1011251</name>
</gene>
<dbReference type="InterPro" id="IPR017853">
    <property type="entry name" value="GH"/>
</dbReference>
<dbReference type="AlphaFoldDB" id="A0A1C3X2T9"/>
<dbReference type="GO" id="GO:0016740">
    <property type="term" value="F:transferase activity"/>
    <property type="evidence" value="ECO:0007669"/>
    <property type="project" value="UniProtKB-KW"/>
</dbReference>
<dbReference type="GO" id="GO:0005975">
    <property type="term" value="P:carbohydrate metabolic process"/>
    <property type="evidence" value="ECO:0007669"/>
    <property type="project" value="InterPro"/>
</dbReference>
<dbReference type="InterPro" id="IPR013783">
    <property type="entry name" value="Ig-like_fold"/>
</dbReference>
<dbReference type="EMBL" id="FMAI01000011">
    <property type="protein sequence ID" value="SCB46582.1"/>
    <property type="molecule type" value="Genomic_DNA"/>
</dbReference>
<accession>A0A1C3X2T9</accession>
<dbReference type="Gene3D" id="3.20.20.80">
    <property type="entry name" value="Glycosidases"/>
    <property type="match status" value="1"/>
</dbReference>
<comment type="catalytic activity">
    <reaction evidence="3">
        <text>alpha-maltose 1-phosphate + [(1-&gt;4)-alpha-D-glucosyl](n) = [(1-&gt;4)-alpha-D-glucosyl](n+2) + phosphate</text>
        <dbReference type="Rhea" id="RHEA:42692"/>
        <dbReference type="Rhea" id="RHEA-COMP:9584"/>
        <dbReference type="Rhea" id="RHEA-COMP:10183"/>
        <dbReference type="ChEBI" id="CHEBI:15444"/>
        <dbReference type="ChEBI" id="CHEBI:43474"/>
        <dbReference type="ChEBI" id="CHEBI:63576"/>
        <dbReference type="EC" id="2.4.99.16"/>
    </reaction>
</comment>
<dbReference type="GO" id="GO:0004553">
    <property type="term" value="F:hydrolase activity, hydrolyzing O-glycosyl compounds"/>
    <property type="evidence" value="ECO:0007669"/>
    <property type="project" value="InterPro"/>
</dbReference>
<reference evidence="7" key="1">
    <citation type="submission" date="2016-08" db="EMBL/GenBank/DDBJ databases">
        <authorList>
            <person name="Varghese N."/>
            <person name="Submissions Spin"/>
        </authorList>
    </citation>
    <scope>NUCLEOTIDE SEQUENCE [LARGE SCALE GENOMIC DNA]</scope>
    <source>
        <strain evidence="7">ERR11</strain>
    </source>
</reference>
<comment type="subunit">
    <text evidence="1">Homodimer.</text>
</comment>
<evidence type="ECO:0000313" key="7">
    <source>
        <dbReference type="Proteomes" id="UP000199184"/>
    </source>
</evidence>
<dbReference type="PANTHER" id="PTHR47786:SF2">
    <property type="entry name" value="GLYCOSYL HYDROLASE FAMILY 13 CATALYTIC DOMAIN-CONTAINING PROTEIN"/>
    <property type="match status" value="1"/>
</dbReference>
<sequence>MPGASILTRRWKTLVSPNSQTALPVPEGTNDTQPAFYIGTKRRFPTRETGSCFLVNGITVNKTIQTVESAAAGSAFLIEDVYPAIDAGRFAVKRIAGERMEVWADVYRDGDAVVGAALIWRREQDRDWKREPMDHRGNDRWSGGFTPVEPGQYIYAIEAWTDEFATWSHGVARKQRMGADVSLDAIEGAGLLTKAHGARQDAAAVIVRQCEDYLQTGDVASLLAAELGNAMAESQSRPDLTRSQPFPLTVDRDKARFGAWYQMMPRSQSQVAGQHGTLRDCIARVPDIAAMGFDVLYFTPIHPIGRRRRKGRNNAPVATEGEPGSPYAIGAAEGGHDALHPELGTIEDFRALVATCLEYGLELALDFVVQCSPDHPWLTQHPEWFKWRPDRSVRTADGPYSDIVIPDFNSVDRAGLWNGFRDAMLFWIDQGVTIFAIDNHDTAPLAFWDWLIRDIRRRHPEVILFSKTFARPKLMKGLAKLGFAQSFTYFPWRTTKWELEQYLGELTRYPERDFYRPNLFVNTPDLLPYHLQGGEAWAFKSRVALAATLSGSYGVYSGFELLEHEAMPGREEYLDSEKYQIRQRDWERAGNIKSYIAALNRIRNDNAALQQTANLRFLGIDDGETIAFVKEAAEPANTVVVVIALSGHSRECWLPLGDVTVDAGGQRHHVTTLENLLTGEQSRIEWGGIKLRIDPDRDPALLFRCLA</sequence>
<dbReference type="Gene3D" id="2.60.40.10">
    <property type="entry name" value="Immunoglobulins"/>
    <property type="match status" value="1"/>
</dbReference>
<organism evidence="6 7">
    <name type="scientific">Bradyrhizobium shewense</name>
    <dbReference type="NCBI Taxonomy" id="1761772"/>
    <lineage>
        <taxon>Bacteria</taxon>
        <taxon>Pseudomonadati</taxon>
        <taxon>Pseudomonadota</taxon>
        <taxon>Alphaproteobacteria</taxon>
        <taxon>Hyphomicrobiales</taxon>
        <taxon>Nitrobacteraceae</taxon>
        <taxon>Bradyrhizobium</taxon>
    </lineage>
</organism>
<name>A0A1C3X2T9_9BRAD</name>
<dbReference type="Proteomes" id="UP000199184">
    <property type="component" value="Unassembled WGS sequence"/>
</dbReference>
<evidence type="ECO:0000256" key="4">
    <source>
        <dbReference type="SAM" id="MobiDB-lite"/>
    </source>
</evidence>
<evidence type="ECO:0000256" key="1">
    <source>
        <dbReference type="ARBA" id="ARBA00011738"/>
    </source>
</evidence>
<keyword evidence="7" id="KW-1185">Reference proteome</keyword>
<dbReference type="Gene3D" id="2.60.40.1180">
    <property type="entry name" value="Golgi alpha-mannosidase II"/>
    <property type="match status" value="1"/>
</dbReference>
<feature type="domain" description="Glycosyl hydrolase family 13 catalytic" evidence="5">
    <location>
        <begin position="262"/>
        <end position="603"/>
    </location>
</feature>
<dbReference type="InterPro" id="IPR006047">
    <property type="entry name" value="GH13_cat_dom"/>
</dbReference>
<dbReference type="SUPFAM" id="SSF51445">
    <property type="entry name" value="(Trans)glycosidases"/>
    <property type="match status" value="1"/>
</dbReference>
<keyword evidence="6" id="KW-0808">Transferase</keyword>
<protein>
    <recommendedName>
        <fullName evidence="2">starch synthase (maltosyl-transferring)</fullName>
        <ecNumber evidence="2">2.4.99.16</ecNumber>
    </recommendedName>
</protein>
<evidence type="ECO:0000259" key="5">
    <source>
        <dbReference type="SMART" id="SM00642"/>
    </source>
</evidence>
<dbReference type="InterPro" id="IPR013780">
    <property type="entry name" value="Glyco_hydro_b"/>
</dbReference>
<evidence type="ECO:0000256" key="3">
    <source>
        <dbReference type="ARBA" id="ARBA00048735"/>
    </source>
</evidence>
<dbReference type="SMART" id="SM00642">
    <property type="entry name" value="Aamy"/>
    <property type="match status" value="1"/>
</dbReference>
<evidence type="ECO:0000256" key="2">
    <source>
        <dbReference type="ARBA" id="ARBA00012603"/>
    </source>
</evidence>
<dbReference type="Pfam" id="PF11896">
    <property type="entry name" value="GlgE_dom_N_S"/>
    <property type="match status" value="1"/>
</dbReference>
<evidence type="ECO:0000313" key="6">
    <source>
        <dbReference type="EMBL" id="SCB46582.1"/>
    </source>
</evidence>